<dbReference type="AlphaFoldDB" id="A0AA49JGR3"/>
<dbReference type="EMBL" id="CP120682">
    <property type="protein sequence ID" value="WKN36970.1"/>
    <property type="molecule type" value="Genomic_DNA"/>
</dbReference>
<evidence type="ECO:0000259" key="1">
    <source>
        <dbReference type="Pfam" id="PF05050"/>
    </source>
</evidence>
<reference evidence="2" key="1">
    <citation type="journal article" date="2023" name="Comput. Struct. Biotechnol. J.">
        <title>Discovery of a novel marine Bacteroidetes with a rich repertoire of carbohydrate-active enzymes.</title>
        <authorList>
            <person name="Chen B."/>
            <person name="Liu G."/>
            <person name="Chen Q."/>
            <person name="Wang H."/>
            <person name="Liu L."/>
            <person name="Tang K."/>
        </authorList>
    </citation>
    <scope>NUCLEOTIDE SEQUENCE</scope>
    <source>
        <strain evidence="2">TK19036</strain>
    </source>
</reference>
<dbReference type="PANTHER" id="PTHR36973">
    <property type="entry name" value="SLL1456 PROTEIN-RELATED"/>
    <property type="match status" value="1"/>
</dbReference>
<dbReference type="InterPro" id="IPR029063">
    <property type="entry name" value="SAM-dependent_MTases_sf"/>
</dbReference>
<gene>
    <name evidence="2" type="ORF">K4G66_31885</name>
</gene>
<dbReference type="NCBIfam" id="TIGR01444">
    <property type="entry name" value="fkbM_fam"/>
    <property type="match status" value="1"/>
</dbReference>
<dbReference type="PANTHER" id="PTHR36973:SF4">
    <property type="entry name" value="NODULATION PROTEIN"/>
    <property type="match status" value="1"/>
</dbReference>
<accession>A0AA49JGR3</accession>
<feature type="domain" description="Methyltransferase FkbM" evidence="1">
    <location>
        <begin position="59"/>
        <end position="217"/>
    </location>
</feature>
<keyword evidence="2" id="KW-0808">Transferase</keyword>
<dbReference type="Pfam" id="PF05050">
    <property type="entry name" value="Methyltransf_21"/>
    <property type="match status" value="1"/>
</dbReference>
<keyword evidence="2" id="KW-0489">Methyltransferase</keyword>
<organism evidence="2">
    <name type="scientific">Roseihalotalea indica</name>
    <dbReference type="NCBI Taxonomy" id="2867963"/>
    <lineage>
        <taxon>Bacteria</taxon>
        <taxon>Pseudomonadati</taxon>
        <taxon>Bacteroidota</taxon>
        <taxon>Cytophagia</taxon>
        <taxon>Cytophagales</taxon>
        <taxon>Catalimonadaceae</taxon>
        <taxon>Roseihalotalea</taxon>
    </lineage>
</organism>
<dbReference type="InterPro" id="IPR053188">
    <property type="entry name" value="FkbM_Methyltransferase"/>
</dbReference>
<dbReference type="GO" id="GO:0032259">
    <property type="term" value="P:methylation"/>
    <property type="evidence" value="ECO:0007669"/>
    <property type="project" value="UniProtKB-KW"/>
</dbReference>
<dbReference type="Gene3D" id="3.40.50.150">
    <property type="entry name" value="Vaccinia Virus protein VP39"/>
    <property type="match status" value="1"/>
</dbReference>
<evidence type="ECO:0000313" key="2">
    <source>
        <dbReference type="EMBL" id="WKN36970.1"/>
    </source>
</evidence>
<reference evidence="2" key="2">
    <citation type="journal article" date="2024" name="Antonie Van Leeuwenhoek">
        <title>Roseihalotalea indica gen. nov., sp. nov., a halophilic Bacteroidetes from mesopelagic Southwest Indian Ocean with higher carbohydrate metabolic potential.</title>
        <authorList>
            <person name="Chen B."/>
            <person name="Zhang M."/>
            <person name="Lin D."/>
            <person name="Ye J."/>
            <person name="Tang K."/>
        </authorList>
    </citation>
    <scope>NUCLEOTIDE SEQUENCE</scope>
    <source>
        <strain evidence="2">TK19036</strain>
    </source>
</reference>
<dbReference type="GO" id="GO:0008168">
    <property type="term" value="F:methyltransferase activity"/>
    <property type="evidence" value="ECO:0007669"/>
    <property type="project" value="UniProtKB-KW"/>
</dbReference>
<proteinExistence type="predicted"/>
<dbReference type="InterPro" id="IPR006342">
    <property type="entry name" value="FkbM_mtfrase"/>
</dbReference>
<sequence length="252" mass="29096">MIKQIIKSGLKAFVSPAIRRRVYDAIGSTLDSSPIPKYNMFRHITILKELGFHPPFIVDVGAYAGEWTKKVLDIYPNATYLMVEAQPSKKNNLEKIAQQYDNVHLEIALLGETEKENIRFFEMETGSSIYEEKTEFKRREIHLNMCMLDSIVSKYEVDRDCFLKLDVQGAEIDVLKGAQSFLSSTEFIMLEASTLNYNEQAPLFAEVIQFLYEKGFILFDICDERRMSNHILFQIDLIFVRGSSPYRASVNF</sequence>
<protein>
    <submittedName>
        <fullName evidence="2">FkbM family methyltransferase</fullName>
    </submittedName>
</protein>
<name>A0AA49JGR3_9BACT</name>
<dbReference type="SUPFAM" id="SSF53335">
    <property type="entry name" value="S-adenosyl-L-methionine-dependent methyltransferases"/>
    <property type="match status" value="1"/>
</dbReference>